<evidence type="ECO:0000256" key="1">
    <source>
        <dbReference type="ARBA" id="ARBA00022741"/>
    </source>
</evidence>
<feature type="domain" description="Pyruvate phosphate dikinase AMP/ATP-binding" evidence="4">
    <location>
        <begin position="16"/>
        <end position="323"/>
    </location>
</feature>
<dbReference type="SUPFAM" id="SSF56059">
    <property type="entry name" value="Glutathione synthetase ATP-binding domain-like"/>
    <property type="match status" value="1"/>
</dbReference>
<keyword evidence="6" id="KW-1185">Reference proteome</keyword>
<keyword evidence="5" id="KW-0418">Kinase</keyword>
<evidence type="ECO:0000259" key="3">
    <source>
        <dbReference type="Pfam" id="PF00391"/>
    </source>
</evidence>
<dbReference type="FunFam" id="3.30.1490.20:FF:000010">
    <property type="entry name" value="Phosphoenolpyruvate synthase"/>
    <property type="match status" value="1"/>
</dbReference>
<dbReference type="Gene3D" id="3.50.30.10">
    <property type="entry name" value="Phosphohistidine domain"/>
    <property type="match status" value="1"/>
</dbReference>
<keyword evidence="5" id="KW-0808">Transferase</keyword>
<dbReference type="RefSeq" id="WP_116224435.1">
    <property type="nucleotide sequence ID" value="NZ_AP018437.1"/>
</dbReference>
<dbReference type="Proteomes" id="UP000256388">
    <property type="component" value="Unassembled WGS sequence"/>
</dbReference>
<name>A0A347ZS56_9CHLR</name>
<dbReference type="Gene3D" id="3.30.1490.20">
    <property type="entry name" value="ATP-grasp fold, A domain"/>
    <property type="match status" value="1"/>
</dbReference>
<evidence type="ECO:0000259" key="4">
    <source>
        <dbReference type="Pfam" id="PF01326"/>
    </source>
</evidence>
<keyword evidence="5" id="KW-0670">Pyruvate</keyword>
<sequence>MSSLILSLNAESATLEQVGGKGLSLAKLARAGLPVPDGFHVTTAAYRRFVTENHLQEGIQQALQGLKPDEPAALEGAARAIAALFSAGTIPDDLRIAIIERYLELGGKNQPVAVRSSATAEDLPDASFAGQQETYLNIHGGEAVLQAVKKCWASLWTARAIAYRLKNKVDQNGLALAVVVQELVNAEAAGILFTVNPVNGDPDEVVINAAWGLGEAIVSGMVSPDTISADKASGQVENYEVAEKAIMTVRTAKGTQDKVIKGRKRKARVLSDAQVADLVGLARRIEAFYQMPQDIEWAWAGDHFYILQARPVTSAAKGAAQKTIRPNWTLPDPKSNYIRSSLAEHLPNAATPLFGSLGLDAINDSVDELASSMNMRLAEAQYMYKVFNGYVYMTYKLTPAFIWEMIVVSIKNFSLMMSKGTERWEVVRAELAGIVADWEAKDPAKLKPAEILAGVYAMLYAAGKYYTVIQSGTLPAATTSEMIFTRIYKSVKRPGDPEASQLLLGLDSIALRTEKSLYDLAQWVGEHKDLREVVLRTPSEELSEKLAQGNWPIKGSTADWTEFQQRLQEYLRTYGRTAYEFDFANPAPAELPELLLDSLKVYLEGKGSNPYERQREADELRRLTMDGILRRWHFFPRRWIRKIYEWTLRSAPAREDSLADLGLGHTIVRRYLNELGGRFAKQGVIAQADDIYWLYRDEVVALAGDLEKSAQLPDLSAKVPERKALWKAYMQLRPPAVLPLDSPFAKMIPWARQGENDHEVRGVAASAGCVTGTARVLFGPEDFGRMQPGDILVAPTTSPAWTPLFTMASAVVTDIGGPLSHSSIVAREYGIPAVLATSIGTRMIRDGQTITVDGDAGLVTLLD</sequence>
<proteinExistence type="predicted"/>
<evidence type="ECO:0000256" key="2">
    <source>
        <dbReference type="ARBA" id="ARBA00022840"/>
    </source>
</evidence>
<dbReference type="InterPro" id="IPR002192">
    <property type="entry name" value="PPDK_AMP/ATP-bd"/>
</dbReference>
<protein>
    <submittedName>
        <fullName evidence="5">Pyruvate,water dikinase</fullName>
    </submittedName>
</protein>
<dbReference type="SUPFAM" id="SSF52009">
    <property type="entry name" value="Phosphohistidine domain"/>
    <property type="match status" value="1"/>
</dbReference>
<evidence type="ECO:0000313" key="5">
    <source>
        <dbReference type="EMBL" id="REG11298.1"/>
    </source>
</evidence>
<dbReference type="InterPro" id="IPR013815">
    <property type="entry name" value="ATP_grasp_subdomain_1"/>
</dbReference>
<dbReference type="PANTHER" id="PTHR43615">
    <property type="entry name" value="PHOSPHOENOLPYRUVATE SYNTHASE-RELATED"/>
    <property type="match status" value="1"/>
</dbReference>
<dbReference type="Pfam" id="PF00391">
    <property type="entry name" value="PEP-utilizers"/>
    <property type="match status" value="1"/>
</dbReference>
<dbReference type="GO" id="GO:0005524">
    <property type="term" value="F:ATP binding"/>
    <property type="evidence" value="ECO:0007669"/>
    <property type="project" value="UniProtKB-KW"/>
</dbReference>
<organism evidence="5 6">
    <name type="scientific">Pelolinea submarina</name>
    <dbReference type="NCBI Taxonomy" id="913107"/>
    <lineage>
        <taxon>Bacteria</taxon>
        <taxon>Bacillati</taxon>
        <taxon>Chloroflexota</taxon>
        <taxon>Anaerolineae</taxon>
        <taxon>Anaerolineales</taxon>
        <taxon>Anaerolineaceae</taxon>
        <taxon>Pelolinea</taxon>
    </lineage>
</organism>
<dbReference type="InterPro" id="IPR051549">
    <property type="entry name" value="PEP_Utilizing_Enz"/>
</dbReference>
<dbReference type="Pfam" id="PF01326">
    <property type="entry name" value="PPDK_N"/>
    <property type="match status" value="1"/>
</dbReference>
<dbReference type="OrthoDB" id="9765468at2"/>
<comment type="caution">
    <text evidence="5">The sequence shown here is derived from an EMBL/GenBank/DDBJ whole genome shotgun (WGS) entry which is preliminary data.</text>
</comment>
<gene>
    <name evidence="5" type="ORF">DFR64_1176</name>
</gene>
<keyword evidence="2" id="KW-0067">ATP-binding</keyword>
<dbReference type="Gene3D" id="3.30.470.20">
    <property type="entry name" value="ATP-grasp fold, B domain"/>
    <property type="match status" value="1"/>
</dbReference>
<reference evidence="5 6" key="1">
    <citation type="submission" date="2018-08" db="EMBL/GenBank/DDBJ databases">
        <title>Genomic Encyclopedia of Type Strains, Phase IV (KMG-IV): sequencing the most valuable type-strain genomes for metagenomic binning, comparative biology and taxonomic classification.</title>
        <authorList>
            <person name="Goeker M."/>
        </authorList>
    </citation>
    <scope>NUCLEOTIDE SEQUENCE [LARGE SCALE GENOMIC DNA]</scope>
    <source>
        <strain evidence="5 6">DSM 23923</strain>
    </source>
</reference>
<dbReference type="EMBL" id="QUMS01000001">
    <property type="protein sequence ID" value="REG11298.1"/>
    <property type="molecule type" value="Genomic_DNA"/>
</dbReference>
<keyword evidence="1" id="KW-0547">Nucleotide-binding</keyword>
<dbReference type="InterPro" id="IPR036637">
    <property type="entry name" value="Phosphohistidine_dom_sf"/>
</dbReference>
<dbReference type="GO" id="GO:0016301">
    <property type="term" value="F:kinase activity"/>
    <property type="evidence" value="ECO:0007669"/>
    <property type="project" value="UniProtKB-KW"/>
</dbReference>
<dbReference type="PANTHER" id="PTHR43615:SF1">
    <property type="entry name" value="PPDK_N DOMAIN-CONTAINING PROTEIN"/>
    <property type="match status" value="1"/>
</dbReference>
<evidence type="ECO:0000313" key="6">
    <source>
        <dbReference type="Proteomes" id="UP000256388"/>
    </source>
</evidence>
<dbReference type="AlphaFoldDB" id="A0A347ZS56"/>
<dbReference type="InterPro" id="IPR008279">
    <property type="entry name" value="PEP-util_enz_mobile_dom"/>
</dbReference>
<feature type="domain" description="PEP-utilising enzyme mobile" evidence="3">
    <location>
        <begin position="787"/>
        <end position="857"/>
    </location>
</feature>
<accession>A0A347ZS56</accession>